<evidence type="ECO:0000313" key="7">
    <source>
        <dbReference type="Proteomes" id="UP000799778"/>
    </source>
</evidence>
<dbReference type="GO" id="GO:0003690">
    <property type="term" value="F:double-stranded DNA binding"/>
    <property type="evidence" value="ECO:0007669"/>
    <property type="project" value="TreeGrafter"/>
</dbReference>
<dbReference type="PROSITE" id="PS50035">
    <property type="entry name" value="PLD"/>
    <property type="match status" value="1"/>
</dbReference>
<dbReference type="PROSITE" id="PS50330">
    <property type="entry name" value="UIM"/>
    <property type="match status" value="2"/>
</dbReference>
<dbReference type="EMBL" id="ML978070">
    <property type="protein sequence ID" value="KAF2014882.1"/>
    <property type="molecule type" value="Genomic_DNA"/>
</dbReference>
<protein>
    <submittedName>
        <fullName evidence="6">Tyrosyl-DNA phosphodiesterase domain-containing protein</fullName>
    </submittedName>
</protein>
<dbReference type="Proteomes" id="UP000799778">
    <property type="component" value="Unassembled WGS sequence"/>
</dbReference>
<dbReference type="SUPFAM" id="SSF56024">
    <property type="entry name" value="Phospholipase D/nuclease"/>
    <property type="match status" value="2"/>
</dbReference>
<evidence type="ECO:0000313" key="6">
    <source>
        <dbReference type="EMBL" id="KAF2014882.1"/>
    </source>
</evidence>
<name>A0A6A5XP11_9PLEO</name>
<feature type="compositionally biased region" description="Polar residues" evidence="4">
    <location>
        <begin position="64"/>
        <end position="82"/>
    </location>
</feature>
<feature type="domain" description="PLD phosphodiesterase" evidence="5">
    <location>
        <begin position="493"/>
        <end position="528"/>
    </location>
</feature>
<dbReference type="Pfam" id="PF02809">
    <property type="entry name" value="UIM"/>
    <property type="match status" value="2"/>
</dbReference>
<evidence type="ECO:0000259" key="5">
    <source>
        <dbReference type="PROSITE" id="PS50035"/>
    </source>
</evidence>
<accession>A0A6A5XP11</accession>
<feature type="binding site" evidence="2">
    <location>
        <position position="268"/>
    </location>
    <ligand>
        <name>substrate</name>
    </ligand>
</feature>
<evidence type="ECO:0000256" key="1">
    <source>
        <dbReference type="PIRSR" id="PIRSR610347-1"/>
    </source>
</evidence>
<feature type="region of interest" description="Disordered" evidence="4">
    <location>
        <begin position="18"/>
        <end position="42"/>
    </location>
</feature>
<dbReference type="InterPro" id="IPR010347">
    <property type="entry name" value="Tdp1"/>
</dbReference>
<dbReference type="Gene3D" id="3.30.870.10">
    <property type="entry name" value="Endonuclease Chain A"/>
    <property type="match status" value="2"/>
</dbReference>
<sequence>MDISNDDDEDLRRAIALSLQDVQSSETPPPKDIIVLDDDDDDEDEQLRLAMALSMGKGEAAESAHSSSLDVNSLASQSTYAAPSQDKEPSKENVGAKPTADPKPKAPFGILGLDRKAMEQERLARLGKRKRSISPERSSKKEAVLHGGQQPSNESHPKIVGTGSALQYPRGTIKRTWAVKHPRKSDITIEEVFQASTLNIVVISAFQPENEWVFSKIPPERIKQIWIMSAKGEDLRQKLLAEVDDAKIPNFKLSFPSLEGQAQNMHSKLMLLFHDTHLRIVLSTANMMKVDWGETGNSWQPAVLENSVFLIDLPRRADGGVCSRDELTPFGADLMEFASAQELGRVATEGLRKFDYDGAKDIAMVHSIPGPLTGEYSDRTGLAGLSRALRQLGLDDVEDIELDYAASSLGAIKPAFLLRLYQAARGVDTRGDGAGKEPTDFLDRIRIYFPSQSTVNNSTGGPDCGGVITLSRRDYLNDVFPKRCMREYKSTRPGVLSHNKMLLARGRKKNGKGVAWVYVGSANLSESAWGSRRLLKTGKEGKVSIRNWEAGVVVPVPAERLEKVKLGPGEVPPMSVFEGTVEIPFEYPGEEYGNGNKQPWFYRD</sequence>
<feature type="region of interest" description="Disordered" evidence="4">
    <location>
        <begin position="125"/>
        <end position="164"/>
    </location>
</feature>
<proteinExistence type="predicted"/>
<organism evidence="6 7">
    <name type="scientific">Aaosphaeria arxii CBS 175.79</name>
    <dbReference type="NCBI Taxonomy" id="1450172"/>
    <lineage>
        <taxon>Eukaryota</taxon>
        <taxon>Fungi</taxon>
        <taxon>Dikarya</taxon>
        <taxon>Ascomycota</taxon>
        <taxon>Pezizomycotina</taxon>
        <taxon>Dothideomycetes</taxon>
        <taxon>Pleosporomycetidae</taxon>
        <taxon>Pleosporales</taxon>
        <taxon>Pleosporales incertae sedis</taxon>
        <taxon>Aaosphaeria</taxon>
    </lineage>
</organism>
<feature type="compositionally biased region" description="Basic and acidic residues" evidence="4">
    <location>
        <begin position="133"/>
        <end position="144"/>
    </location>
</feature>
<dbReference type="GO" id="GO:0006281">
    <property type="term" value="P:DNA repair"/>
    <property type="evidence" value="ECO:0007669"/>
    <property type="project" value="InterPro"/>
</dbReference>
<dbReference type="InterPro" id="IPR003903">
    <property type="entry name" value="UIM_dom"/>
</dbReference>
<dbReference type="GO" id="GO:0003697">
    <property type="term" value="F:single-stranded DNA binding"/>
    <property type="evidence" value="ECO:0007669"/>
    <property type="project" value="TreeGrafter"/>
</dbReference>
<gene>
    <name evidence="6" type="ORF">BU24DRAFT_493390</name>
</gene>
<dbReference type="CDD" id="cd09122">
    <property type="entry name" value="PLDc_Tdp1_1"/>
    <property type="match status" value="1"/>
</dbReference>
<dbReference type="RefSeq" id="XP_033383221.1">
    <property type="nucleotide sequence ID" value="XM_033533961.1"/>
</dbReference>
<dbReference type="GO" id="GO:0005634">
    <property type="term" value="C:nucleus"/>
    <property type="evidence" value="ECO:0007669"/>
    <property type="project" value="InterPro"/>
</dbReference>
<feature type="active site" description="Proton donor/acceptor" evidence="1">
    <location>
        <position position="498"/>
    </location>
</feature>
<reference evidence="6" key="1">
    <citation type="journal article" date="2020" name="Stud. Mycol.">
        <title>101 Dothideomycetes genomes: a test case for predicting lifestyles and emergence of pathogens.</title>
        <authorList>
            <person name="Haridas S."/>
            <person name="Albert R."/>
            <person name="Binder M."/>
            <person name="Bloem J."/>
            <person name="Labutti K."/>
            <person name="Salamov A."/>
            <person name="Andreopoulos B."/>
            <person name="Baker S."/>
            <person name="Barry K."/>
            <person name="Bills G."/>
            <person name="Bluhm B."/>
            <person name="Cannon C."/>
            <person name="Castanera R."/>
            <person name="Culley D."/>
            <person name="Daum C."/>
            <person name="Ezra D."/>
            <person name="Gonzalez J."/>
            <person name="Henrissat B."/>
            <person name="Kuo A."/>
            <person name="Liang C."/>
            <person name="Lipzen A."/>
            <person name="Lutzoni F."/>
            <person name="Magnuson J."/>
            <person name="Mondo S."/>
            <person name="Nolan M."/>
            <person name="Ohm R."/>
            <person name="Pangilinan J."/>
            <person name="Park H.-J."/>
            <person name="Ramirez L."/>
            <person name="Alfaro M."/>
            <person name="Sun H."/>
            <person name="Tritt A."/>
            <person name="Yoshinaga Y."/>
            <person name="Zwiers L.-H."/>
            <person name="Turgeon B."/>
            <person name="Goodwin S."/>
            <person name="Spatafora J."/>
            <person name="Crous P."/>
            <person name="Grigoriev I."/>
        </authorList>
    </citation>
    <scope>NUCLEOTIDE SEQUENCE</scope>
    <source>
        <strain evidence="6">CBS 175.79</strain>
    </source>
</reference>
<dbReference type="PANTHER" id="PTHR12415">
    <property type="entry name" value="TYROSYL-DNA PHOSPHODIESTERASE 1"/>
    <property type="match status" value="1"/>
</dbReference>
<keyword evidence="7" id="KW-1185">Reference proteome</keyword>
<dbReference type="SMART" id="SM00726">
    <property type="entry name" value="UIM"/>
    <property type="match status" value="2"/>
</dbReference>
<evidence type="ECO:0000256" key="2">
    <source>
        <dbReference type="PIRSR" id="PIRSR610347-2"/>
    </source>
</evidence>
<dbReference type="InterPro" id="IPR001736">
    <property type="entry name" value="PLipase_D/transphosphatidylase"/>
</dbReference>
<dbReference type="AlphaFoldDB" id="A0A6A5XP11"/>
<dbReference type="Gene3D" id="6.10.140.100">
    <property type="match status" value="1"/>
</dbReference>
<evidence type="ECO:0000256" key="4">
    <source>
        <dbReference type="SAM" id="MobiDB-lite"/>
    </source>
</evidence>
<dbReference type="PANTHER" id="PTHR12415:SF4">
    <property type="entry name" value="TYROSYL-DNA PHOSPHODIESTERASE DOMAIN-CONTAINING PROTEIN"/>
    <property type="match status" value="1"/>
</dbReference>
<feature type="binding site" evidence="2">
    <location>
        <position position="500"/>
    </location>
    <ligand>
        <name>substrate</name>
    </ligand>
</feature>
<feature type="active site" description="Nucleophile" evidence="1">
    <location>
        <position position="266"/>
    </location>
</feature>
<evidence type="ECO:0000256" key="3">
    <source>
        <dbReference type="PIRSR" id="PIRSR610347-3"/>
    </source>
</evidence>
<dbReference type="Pfam" id="PF06087">
    <property type="entry name" value="Tyr-DNA_phospho"/>
    <property type="match status" value="1"/>
</dbReference>
<dbReference type="GeneID" id="54291358"/>
<dbReference type="GO" id="GO:0017005">
    <property type="term" value="F:3'-tyrosyl-DNA phosphodiesterase activity"/>
    <property type="evidence" value="ECO:0007669"/>
    <property type="project" value="TreeGrafter"/>
</dbReference>
<feature type="site" description="Interaction with DNA" evidence="3">
    <location>
        <position position="525"/>
    </location>
</feature>
<feature type="region of interest" description="Disordered" evidence="4">
    <location>
        <begin position="54"/>
        <end position="108"/>
    </location>
</feature>
<dbReference type="OrthoDB" id="47785at2759"/>